<dbReference type="PANTHER" id="PTHR13848">
    <property type="entry name" value="PROTEIN YIPPEE-LIKE CG15309-RELATED"/>
    <property type="match status" value="1"/>
</dbReference>
<evidence type="ECO:0000313" key="6">
    <source>
        <dbReference type="EMBL" id="EPS57426.1"/>
    </source>
</evidence>
<comment type="caution">
    <text evidence="6">The sequence shown here is derived from an EMBL/GenBank/DDBJ whole genome shotgun (WGS) entry which is preliminary data.</text>
</comment>
<sequence length="83" mass="9264">MGRPFLIHLEGRKYTCKYCDTPLGLADDIVSKAFQSHNGPAYLFEKVVNVSTGTSEERMMTTGLHTVVDIFCVECGSLVGWKY</sequence>
<gene>
    <name evidence="6" type="ORF">M569_17392</name>
</gene>
<dbReference type="InterPro" id="IPR039058">
    <property type="entry name" value="Yippee_fam"/>
</dbReference>
<dbReference type="GO" id="GO:0046872">
    <property type="term" value="F:metal ion binding"/>
    <property type="evidence" value="ECO:0007669"/>
    <property type="project" value="UniProtKB-KW"/>
</dbReference>
<dbReference type="PROSITE" id="PS51792">
    <property type="entry name" value="YIPPEE"/>
    <property type="match status" value="1"/>
</dbReference>
<keyword evidence="7" id="KW-1185">Reference proteome</keyword>
<accession>S8BZ52</accession>
<dbReference type="EMBL" id="AUSU01010240">
    <property type="protein sequence ID" value="EPS57426.1"/>
    <property type="molecule type" value="Genomic_DNA"/>
</dbReference>
<dbReference type="OrthoDB" id="6407410at2759"/>
<dbReference type="Proteomes" id="UP000015453">
    <property type="component" value="Unassembled WGS sequence"/>
</dbReference>
<evidence type="ECO:0000256" key="1">
    <source>
        <dbReference type="ARBA" id="ARBA00005613"/>
    </source>
</evidence>
<comment type="similarity">
    <text evidence="1 4">Belongs to the yippee family.</text>
</comment>
<evidence type="ECO:0000256" key="4">
    <source>
        <dbReference type="RuleBase" id="RU110713"/>
    </source>
</evidence>
<dbReference type="Pfam" id="PF03226">
    <property type="entry name" value="Yippee-Mis18"/>
    <property type="match status" value="1"/>
</dbReference>
<evidence type="ECO:0000259" key="5">
    <source>
        <dbReference type="PROSITE" id="PS51792"/>
    </source>
</evidence>
<feature type="domain" description="Yippee" evidence="5">
    <location>
        <begin position="12"/>
        <end position="83"/>
    </location>
</feature>
<name>S8BZ52_9LAMI</name>
<evidence type="ECO:0000256" key="2">
    <source>
        <dbReference type="ARBA" id="ARBA00022723"/>
    </source>
</evidence>
<evidence type="ECO:0000313" key="7">
    <source>
        <dbReference type="Proteomes" id="UP000015453"/>
    </source>
</evidence>
<evidence type="ECO:0000256" key="3">
    <source>
        <dbReference type="ARBA" id="ARBA00022833"/>
    </source>
</evidence>
<keyword evidence="2" id="KW-0479">Metal-binding</keyword>
<dbReference type="InterPro" id="IPR004910">
    <property type="entry name" value="Yippee/Mis18/Cereblon"/>
</dbReference>
<organism evidence="6 7">
    <name type="scientific">Genlisea aurea</name>
    <dbReference type="NCBI Taxonomy" id="192259"/>
    <lineage>
        <taxon>Eukaryota</taxon>
        <taxon>Viridiplantae</taxon>
        <taxon>Streptophyta</taxon>
        <taxon>Embryophyta</taxon>
        <taxon>Tracheophyta</taxon>
        <taxon>Spermatophyta</taxon>
        <taxon>Magnoliopsida</taxon>
        <taxon>eudicotyledons</taxon>
        <taxon>Gunneridae</taxon>
        <taxon>Pentapetalae</taxon>
        <taxon>asterids</taxon>
        <taxon>lamiids</taxon>
        <taxon>Lamiales</taxon>
        <taxon>Lentibulariaceae</taxon>
        <taxon>Genlisea</taxon>
    </lineage>
</organism>
<proteinExistence type="inferred from homology"/>
<keyword evidence="3" id="KW-0862">Zinc</keyword>
<protein>
    <recommendedName>
        <fullName evidence="4">Protein yippee-like</fullName>
    </recommendedName>
</protein>
<reference evidence="6 7" key="1">
    <citation type="journal article" date="2013" name="BMC Genomics">
        <title>The miniature genome of a carnivorous plant Genlisea aurea contains a low number of genes and short non-coding sequences.</title>
        <authorList>
            <person name="Leushkin E.V."/>
            <person name="Sutormin R.A."/>
            <person name="Nabieva E.R."/>
            <person name="Penin A.A."/>
            <person name="Kondrashov A.S."/>
            <person name="Logacheva M.D."/>
        </authorList>
    </citation>
    <scope>NUCLEOTIDE SEQUENCE [LARGE SCALE GENOMIC DNA]</scope>
</reference>
<dbReference type="InterPro" id="IPR034751">
    <property type="entry name" value="Yippee"/>
</dbReference>
<dbReference type="AlphaFoldDB" id="S8BZ52"/>
<feature type="non-terminal residue" evidence="6">
    <location>
        <position position="83"/>
    </location>
</feature>